<sequence>MKEYQTQLAMQEIQVEHRVYLVHTQQITKPPQLLVSKGTQPKVSREKFAFPTPEATESNECFCDTERVIAIYNKEHQKQSAKRQKMTVKIQQWFEHKALAVGWEIAKFVPHVHNNRIAGCMLSVTPTKGVIDATTH</sequence>
<evidence type="ECO:0000313" key="2">
    <source>
        <dbReference type="Proteomes" id="UP000530038"/>
    </source>
</evidence>
<dbReference type="Proteomes" id="UP000530038">
    <property type="component" value="Unassembled WGS sequence"/>
</dbReference>
<protein>
    <submittedName>
        <fullName evidence="1">Uncharacterized protein</fullName>
    </submittedName>
</protein>
<keyword evidence="2" id="KW-1185">Reference proteome</keyword>
<evidence type="ECO:0000313" key="1">
    <source>
        <dbReference type="EMBL" id="MBA5234402.1"/>
    </source>
</evidence>
<gene>
    <name evidence="1" type="ORF">H2Y56_20170</name>
</gene>
<name>A0ABR5ZII9_9GAMM</name>
<dbReference type="RefSeq" id="WP_181830454.1">
    <property type="nucleotide sequence ID" value="NZ_CP104757.1"/>
</dbReference>
<dbReference type="EMBL" id="JACERK010000013">
    <property type="protein sequence ID" value="MBA5234402.1"/>
    <property type="molecule type" value="Genomic_DNA"/>
</dbReference>
<reference evidence="1 2" key="1">
    <citation type="submission" date="2020-07" db="EMBL/GenBank/DDBJ databases">
        <title>Characterization of Pectobacterium aroidearum strains causing soft rot on Amorphophallus konjac.</title>
        <authorList>
            <person name="Xie H."/>
        </authorList>
    </citation>
    <scope>NUCLEOTIDE SEQUENCE [LARGE SCALE GENOMIC DNA]</scope>
    <source>
        <strain evidence="1 2">MY10</strain>
    </source>
</reference>
<organism evidence="1 2">
    <name type="scientific">Pectobacterium aroidearum</name>
    <dbReference type="NCBI Taxonomy" id="1201031"/>
    <lineage>
        <taxon>Bacteria</taxon>
        <taxon>Pseudomonadati</taxon>
        <taxon>Pseudomonadota</taxon>
        <taxon>Gammaproteobacteria</taxon>
        <taxon>Enterobacterales</taxon>
        <taxon>Pectobacteriaceae</taxon>
        <taxon>Pectobacterium</taxon>
    </lineage>
</organism>
<proteinExistence type="predicted"/>
<accession>A0ABR5ZII9</accession>
<comment type="caution">
    <text evidence="1">The sequence shown here is derived from an EMBL/GenBank/DDBJ whole genome shotgun (WGS) entry which is preliminary data.</text>
</comment>